<accession>A0ACC6CDL0</accession>
<gene>
    <name evidence="1" type="ORF">NYO99_15790</name>
</gene>
<keyword evidence="2" id="KW-1185">Reference proteome</keyword>
<evidence type="ECO:0000313" key="2">
    <source>
        <dbReference type="Proteomes" id="UP001076464"/>
    </source>
</evidence>
<reference evidence="1" key="1">
    <citation type="submission" date="2022-08" db="EMBL/GenBank/DDBJ databases">
        <title>Genome sequencing of Pelomonas sp. UHG3.</title>
        <authorList>
            <person name="So Y."/>
        </authorList>
    </citation>
    <scope>NUCLEOTIDE SEQUENCE</scope>
    <source>
        <strain evidence="1">UHG3</strain>
    </source>
</reference>
<comment type="caution">
    <text evidence="1">The sequence shown here is derived from an EMBL/GenBank/DDBJ whole genome shotgun (WGS) entry which is preliminary data.</text>
</comment>
<dbReference type="Proteomes" id="UP001076464">
    <property type="component" value="Unassembled WGS sequence"/>
</dbReference>
<sequence length="139" mass="14057">MATAVTTSKGTGVTDLRKFAPPSSATHGSHAIAPAQGNVFEDIGQGVTAGSTVTGPSRVRAVGRDVVAVGQASNPGTITIETSQDGGTTWPLTDSEAIPAGEYVVSRAVVNSATTHYRVKFTCGPVGASKVTLTTQART</sequence>
<proteinExistence type="predicted"/>
<name>A0ACC6CDL0_9BURK</name>
<protein>
    <submittedName>
        <fullName evidence="1">Uncharacterized protein</fullName>
    </submittedName>
</protein>
<organism evidence="1 2">
    <name type="scientific">Roseateles hydrophilus</name>
    <dbReference type="NCBI Taxonomy" id="2975054"/>
    <lineage>
        <taxon>Bacteria</taxon>
        <taxon>Pseudomonadati</taxon>
        <taxon>Pseudomonadota</taxon>
        <taxon>Betaproteobacteria</taxon>
        <taxon>Burkholderiales</taxon>
        <taxon>Sphaerotilaceae</taxon>
        <taxon>Roseateles</taxon>
    </lineage>
</organism>
<evidence type="ECO:0000313" key="1">
    <source>
        <dbReference type="EMBL" id="MCY4746445.1"/>
    </source>
</evidence>
<dbReference type="EMBL" id="JAPPUY010000004">
    <property type="protein sequence ID" value="MCY4746445.1"/>
    <property type="molecule type" value="Genomic_DNA"/>
</dbReference>